<evidence type="ECO:0000256" key="1">
    <source>
        <dbReference type="SAM" id="MobiDB-lite"/>
    </source>
</evidence>
<keyword evidence="4" id="KW-1185">Reference proteome</keyword>
<feature type="signal peptide" evidence="2">
    <location>
        <begin position="1"/>
        <end position="16"/>
    </location>
</feature>
<feature type="chain" id="PRO_5043848086" evidence="2">
    <location>
        <begin position="17"/>
        <end position="368"/>
    </location>
</feature>
<sequence length="368" mass="39215">MRYAIAVSAICGLVTAAPQLINIDAALAVPTPTILGPAVTETKAVPISYNPTAAASAVVAIVKDDGAIEKRDVPSSCGAQQPGGFASNPDSGTADSDYTADSSSLRANARAADTPEGYVVSFTDKLGSSQQIGYLTYKNIDSKTYDVQACADFCDSEKFCLGFNIFYERDPQFEPKDGCANPPAQTNLKCSIYGYPVAEAAATNQGQWRGPQDINGQAFHVVITGSNGYSKTNRNAPTVPDFNAPTNLPAAINAPLYKNVDTYNGMRLFNNNPYDPSLCAAACEGQTTYDKNHPASDGTYKPCNFFTSYILTKNGVPLGTYCSLYTRTWDASYAVNTGYYYGSDKYSVVNAASYEFPTFDNGNGGVPN</sequence>
<feature type="region of interest" description="Disordered" evidence="1">
    <location>
        <begin position="72"/>
        <end position="109"/>
    </location>
</feature>
<feature type="compositionally biased region" description="Low complexity" evidence="1">
    <location>
        <begin position="90"/>
        <end position="104"/>
    </location>
</feature>
<dbReference type="AlphaFoldDB" id="A0A163A5W7"/>
<proteinExistence type="predicted"/>
<dbReference type="OrthoDB" id="271448at2759"/>
<dbReference type="STRING" id="5454.A0A163A5W7"/>
<name>A0A163A5W7_DIDRA</name>
<dbReference type="PANTHER" id="PTHR36578:SF1">
    <property type="entry name" value="APPLE DOMAIN-CONTAINING PROTEIN"/>
    <property type="match status" value="1"/>
</dbReference>
<evidence type="ECO:0000313" key="3">
    <source>
        <dbReference type="EMBL" id="KZM21002.1"/>
    </source>
</evidence>
<comment type="caution">
    <text evidence="3">The sequence shown here is derived from an EMBL/GenBank/DDBJ whole genome shotgun (WGS) entry which is preliminary data.</text>
</comment>
<dbReference type="PANTHER" id="PTHR36578">
    <property type="entry name" value="CHROMOSOME 15, WHOLE GENOME SHOTGUN SEQUENCE"/>
    <property type="match status" value="1"/>
</dbReference>
<dbReference type="Proteomes" id="UP000076837">
    <property type="component" value="Unassembled WGS sequence"/>
</dbReference>
<reference evidence="3 4" key="1">
    <citation type="journal article" date="2016" name="Sci. Rep.">
        <title>Draft genome sequencing and secretome analysis of fungal phytopathogen Ascochyta rabiei provides insight into the necrotrophic effector repertoire.</title>
        <authorList>
            <person name="Verma S."/>
            <person name="Gazara R.K."/>
            <person name="Nizam S."/>
            <person name="Parween S."/>
            <person name="Chattopadhyay D."/>
            <person name="Verma P.K."/>
        </authorList>
    </citation>
    <scope>NUCLEOTIDE SEQUENCE [LARGE SCALE GENOMIC DNA]</scope>
    <source>
        <strain evidence="3 4">ArDII</strain>
    </source>
</reference>
<evidence type="ECO:0000313" key="4">
    <source>
        <dbReference type="Proteomes" id="UP000076837"/>
    </source>
</evidence>
<protein>
    <submittedName>
        <fullName evidence="3">Uncharacterized protein</fullName>
    </submittedName>
</protein>
<organism evidence="3 4">
    <name type="scientific">Didymella rabiei</name>
    <name type="common">Chickpea ascochyta blight fungus</name>
    <name type="synonym">Mycosphaerella rabiei</name>
    <dbReference type="NCBI Taxonomy" id="5454"/>
    <lineage>
        <taxon>Eukaryota</taxon>
        <taxon>Fungi</taxon>
        <taxon>Dikarya</taxon>
        <taxon>Ascomycota</taxon>
        <taxon>Pezizomycotina</taxon>
        <taxon>Dothideomycetes</taxon>
        <taxon>Pleosporomycetidae</taxon>
        <taxon>Pleosporales</taxon>
        <taxon>Pleosporineae</taxon>
        <taxon>Didymellaceae</taxon>
        <taxon>Ascochyta</taxon>
    </lineage>
</organism>
<dbReference type="EMBL" id="JYNV01000258">
    <property type="protein sequence ID" value="KZM21002.1"/>
    <property type="molecule type" value="Genomic_DNA"/>
</dbReference>
<keyword evidence="2" id="KW-0732">Signal</keyword>
<gene>
    <name evidence="3" type="ORF">ST47_g7810</name>
</gene>
<accession>A0A163A5W7</accession>
<evidence type="ECO:0000256" key="2">
    <source>
        <dbReference type="SAM" id="SignalP"/>
    </source>
</evidence>